<dbReference type="Proteomes" id="UP000569732">
    <property type="component" value="Unassembled WGS sequence"/>
</dbReference>
<evidence type="ECO:0000313" key="2">
    <source>
        <dbReference type="EMBL" id="NYZ65155.1"/>
    </source>
</evidence>
<dbReference type="NCBIfam" id="TIGR03623">
    <property type="entry name" value="probable DNA repair protein"/>
    <property type="match status" value="1"/>
</dbReference>
<dbReference type="InterPro" id="IPR011604">
    <property type="entry name" value="PDDEXK-like_dom_sf"/>
</dbReference>
<accession>A0A853I7G8</accession>
<keyword evidence="3" id="KW-1185">Reference proteome</keyword>
<dbReference type="EMBL" id="JACCKB010000003">
    <property type="protein sequence ID" value="NYZ65155.1"/>
    <property type="molecule type" value="Genomic_DNA"/>
</dbReference>
<comment type="caution">
    <text evidence="2">The sequence shown here is derived from an EMBL/GenBank/DDBJ whole genome shotgun (WGS) entry which is preliminary data.</text>
</comment>
<sequence>MTKTLFDISGLESALKQGELILTPNRRMTAKIQAAYAAQQTAAHHQAWPTPRVMAIEHWLQSLWQRLADSNFQPAADHIVLSELREQLLWEQIIQQHSGDHLVKIASAAQTAKKAFDLLLLWQLDWRDVALATTHDSECFQQWLKQFLATCQVKHYLTKTHTAHFILKACEKNWLTQYPHIHLVGFDNLSPLHQAIIEGLAEQAHHYRQRVDQPYCQRTELNRFADELQAAANWAHGVLASNAEAMVGIIVPDLHLHRQQVETTFQQVFEPQVTLPECPRYTLPFNFSAGQPLSQQPIIATALAMIELNKLEVETGQLCQWLTSPFYHLDTLPQDFPALLSEQVIRSQQLMISPGRLRQMSQQLFDKQQQELSTDLQQDLFSQASCPFTQALQSIEQLKIKAQAGYQNRRHYPSHWIKLFYQQWQCLGWPGERRLDSVEYQQVTRFYEEIKAFAGLDEIVGQIPLTEASRLLHKQFQQVTFQAQTKDSPIQILGSLEGAGLRFSHCWLMGFDDSTWPAIPKPNPFIPIDIQVANMMPHASVERELAFTKEIIDTYKHNAEQIIFSYARMSGDKEQHLCPLLADLPSVDASPWLASQTQLSSSAISLEAYSTQQSQPMNAESAAIKGGSQILKSQANCPFQAFAKHRLEVSALPLPLIGLPAWARGQCLHHSLEVIWRELKNHTTLINTSDDALQTLIQRATTLGLKRLLPQFPNVLSIRYQQLEQLRLNQWLTAWLAIEKERPPFQVVAIEQGKRCTIAGLPLSLRVDRIDQLADGSYLLIDYKMTPVTDAAWASERLDDPQLPLYCTVANSHIGAISFANLSPKGRGFRGLSEVDTGIPQIIPIEKNKRELPNEWKATLAQWQQQLGQLATAFLQGDSRIDPKSAQSCRYCDLASLCRINHQGGRYE</sequence>
<dbReference type="Pfam" id="PF12705">
    <property type="entry name" value="PDDEXK_1"/>
    <property type="match status" value="1"/>
</dbReference>
<dbReference type="InterPro" id="IPR038726">
    <property type="entry name" value="PDDEXK_AddAB-type"/>
</dbReference>
<feature type="domain" description="PD-(D/E)XK endonuclease-like" evidence="1">
    <location>
        <begin position="632"/>
        <end position="899"/>
    </location>
</feature>
<organism evidence="2 3">
    <name type="scientific">Spartinivicinus marinus</name>
    <dbReference type="NCBI Taxonomy" id="2994442"/>
    <lineage>
        <taxon>Bacteria</taxon>
        <taxon>Pseudomonadati</taxon>
        <taxon>Pseudomonadota</taxon>
        <taxon>Gammaproteobacteria</taxon>
        <taxon>Oceanospirillales</taxon>
        <taxon>Zooshikellaceae</taxon>
        <taxon>Spartinivicinus</taxon>
    </lineage>
</organism>
<name>A0A853I7G8_9GAMM</name>
<dbReference type="InterPro" id="IPR019925">
    <property type="entry name" value="DNA_repair_protein_predicted"/>
</dbReference>
<reference evidence="2 3" key="1">
    <citation type="submission" date="2020-07" db="EMBL/GenBank/DDBJ databases">
        <title>Endozoicomonas sp. nov., isolated from sediment.</title>
        <authorList>
            <person name="Gu T."/>
        </authorList>
    </citation>
    <scope>NUCLEOTIDE SEQUENCE [LARGE SCALE GENOMIC DNA]</scope>
    <source>
        <strain evidence="2 3">SM1973</strain>
    </source>
</reference>
<dbReference type="SUPFAM" id="SSF52540">
    <property type="entry name" value="P-loop containing nucleoside triphosphate hydrolases"/>
    <property type="match status" value="1"/>
</dbReference>
<protein>
    <submittedName>
        <fullName evidence="2">PD-(D/E)XK nuclease family protein</fullName>
    </submittedName>
</protein>
<evidence type="ECO:0000259" key="1">
    <source>
        <dbReference type="Pfam" id="PF12705"/>
    </source>
</evidence>
<evidence type="ECO:0000313" key="3">
    <source>
        <dbReference type="Proteomes" id="UP000569732"/>
    </source>
</evidence>
<proteinExistence type="predicted"/>
<dbReference type="InterPro" id="IPR027417">
    <property type="entry name" value="P-loop_NTPase"/>
</dbReference>
<dbReference type="Gene3D" id="3.90.320.10">
    <property type="match status" value="1"/>
</dbReference>
<gene>
    <name evidence="2" type="ORF">H0A36_03980</name>
</gene>
<dbReference type="AlphaFoldDB" id="A0A853I7G8"/>
<dbReference type="RefSeq" id="WP_180567175.1">
    <property type="nucleotide sequence ID" value="NZ_JACCKB010000003.1"/>
</dbReference>